<dbReference type="EMBL" id="BPLR01004330">
    <property type="protein sequence ID" value="GIX94073.1"/>
    <property type="molecule type" value="Genomic_DNA"/>
</dbReference>
<organism evidence="1 2">
    <name type="scientific">Caerostris extrusa</name>
    <name type="common">Bark spider</name>
    <name type="synonym">Caerostris bankana</name>
    <dbReference type="NCBI Taxonomy" id="172846"/>
    <lineage>
        <taxon>Eukaryota</taxon>
        <taxon>Metazoa</taxon>
        <taxon>Ecdysozoa</taxon>
        <taxon>Arthropoda</taxon>
        <taxon>Chelicerata</taxon>
        <taxon>Arachnida</taxon>
        <taxon>Araneae</taxon>
        <taxon>Araneomorphae</taxon>
        <taxon>Entelegynae</taxon>
        <taxon>Araneoidea</taxon>
        <taxon>Araneidae</taxon>
        <taxon>Caerostris</taxon>
    </lineage>
</organism>
<dbReference type="Proteomes" id="UP001054945">
    <property type="component" value="Unassembled WGS sequence"/>
</dbReference>
<protein>
    <submittedName>
        <fullName evidence="1">Uncharacterized protein</fullName>
    </submittedName>
</protein>
<comment type="caution">
    <text evidence="1">The sequence shown here is derived from an EMBL/GenBank/DDBJ whole genome shotgun (WGS) entry which is preliminary data.</text>
</comment>
<sequence>MGVVRRDAVAEVLPMDENGERMMMMMMMGIFASMMDDFDQPEISDLKKMHWLENGKSHFSSGSLTALRSSKFFTKSHPRLLADGTVLSKDDNFTSQFVPGRLASIRFKSK</sequence>
<evidence type="ECO:0000313" key="2">
    <source>
        <dbReference type="Proteomes" id="UP001054945"/>
    </source>
</evidence>
<keyword evidence="2" id="KW-1185">Reference proteome</keyword>
<reference evidence="1 2" key="1">
    <citation type="submission" date="2021-06" db="EMBL/GenBank/DDBJ databases">
        <title>Caerostris extrusa draft genome.</title>
        <authorList>
            <person name="Kono N."/>
            <person name="Arakawa K."/>
        </authorList>
    </citation>
    <scope>NUCLEOTIDE SEQUENCE [LARGE SCALE GENOMIC DNA]</scope>
</reference>
<name>A0AAV4PC82_CAEEX</name>
<gene>
    <name evidence="1" type="ORF">CEXT_417271</name>
</gene>
<dbReference type="AlphaFoldDB" id="A0AAV4PC82"/>
<proteinExistence type="predicted"/>
<accession>A0AAV4PC82</accession>
<evidence type="ECO:0000313" key="1">
    <source>
        <dbReference type="EMBL" id="GIX94073.1"/>
    </source>
</evidence>